<gene>
    <name evidence="2" type="ORF">GCM10025778_06460</name>
</gene>
<sequence>MLALTLIASSIGIAVEGAGTPLGGAARLLLGAGVAGFYLSNALIGLRLGRRPGRVALLFAAGAILPATACLLTGGIPAWATLGSVALA</sequence>
<evidence type="ECO:0008006" key="4">
    <source>
        <dbReference type="Google" id="ProtNLM"/>
    </source>
</evidence>
<reference evidence="3" key="1">
    <citation type="journal article" date="2019" name="Int. J. Syst. Evol. Microbiol.">
        <title>The Global Catalogue of Microorganisms (GCM) 10K type strain sequencing project: providing services to taxonomists for standard genome sequencing and annotation.</title>
        <authorList>
            <consortium name="The Broad Institute Genomics Platform"/>
            <consortium name="The Broad Institute Genome Sequencing Center for Infectious Disease"/>
            <person name="Wu L."/>
            <person name="Ma J."/>
        </authorList>
    </citation>
    <scope>NUCLEOTIDE SEQUENCE [LARGE SCALE GENOMIC DNA]</scope>
    <source>
        <strain evidence="3">JCM 18952</strain>
    </source>
</reference>
<feature type="transmembrane region" description="Helical" evidence="1">
    <location>
        <begin position="27"/>
        <end position="48"/>
    </location>
</feature>
<comment type="caution">
    <text evidence="2">The sequence shown here is derived from an EMBL/GenBank/DDBJ whole genome shotgun (WGS) entry which is preliminary data.</text>
</comment>
<dbReference type="EMBL" id="BAABLK010000012">
    <property type="protein sequence ID" value="GAA5226115.1"/>
    <property type="molecule type" value="Genomic_DNA"/>
</dbReference>
<keyword evidence="3" id="KW-1185">Reference proteome</keyword>
<organism evidence="2 3">
    <name type="scientific">Paeniglutamicibacter antarcticus</name>
    <dbReference type="NCBI Taxonomy" id="494023"/>
    <lineage>
        <taxon>Bacteria</taxon>
        <taxon>Bacillati</taxon>
        <taxon>Actinomycetota</taxon>
        <taxon>Actinomycetes</taxon>
        <taxon>Micrococcales</taxon>
        <taxon>Micrococcaceae</taxon>
        <taxon>Paeniglutamicibacter</taxon>
    </lineage>
</organism>
<dbReference type="Proteomes" id="UP001501257">
    <property type="component" value="Unassembled WGS sequence"/>
</dbReference>
<keyword evidence="1" id="KW-1133">Transmembrane helix</keyword>
<dbReference type="RefSeq" id="WP_345466388.1">
    <property type="nucleotide sequence ID" value="NZ_BAABLK010000012.1"/>
</dbReference>
<keyword evidence="1" id="KW-0812">Transmembrane</keyword>
<name>A0ABP9TL39_9MICC</name>
<feature type="transmembrane region" description="Helical" evidence="1">
    <location>
        <begin position="55"/>
        <end position="80"/>
    </location>
</feature>
<proteinExistence type="predicted"/>
<evidence type="ECO:0000313" key="3">
    <source>
        <dbReference type="Proteomes" id="UP001501257"/>
    </source>
</evidence>
<evidence type="ECO:0000313" key="2">
    <source>
        <dbReference type="EMBL" id="GAA5226115.1"/>
    </source>
</evidence>
<evidence type="ECO:0000256" key="1">
    <source>
        <dbReference type="SAM" id="Phobius"/>
    </source>
</evidence>
<keyword evidence="1" id="KW-0472">Membrane</keyword>
<accession>A0ABP9TL39</accession>
<protein>
    <recommendedName>
        <fullName evidence="4">EamA family transporter</fullName>
    </recommendedName>
</protein>